<dbReference type="RefSeq" id="WP_185076092.1">
    <property type="nucleotide sequence ID" value="NZ_JACHMB010000001.1"/>
</dbReference>
<dbReference type="Proteomes" id="UP000579153">
    <property type="component" value="Unassembled WGS sequence"/>
</dbReference>
<keyword evidence="2" id="KW-1185">Reference proteome</keyword>
<organism evidence="1 2">
    <name type="scientific">Nonomuraea jabiensis</name>
    <dbReference type="NCBI Taxonomy" id="882448"/>
    <lineage>
        <taxon>Bacteria</taxon>
        <taxon>Bacillati</taxon>
        <taxon>Actinomycetota</taxon>
        <taxon>Actinomycetes</taxon>
        <taxon>Streptosporangiales</taxon>
        <taxon>Streptosporangiaceae</taxon>
        <taxon>Nonomuraea</taxon>
    </lineage>
</organism>
<gene>
    <name evidence="1" type="ORF">HD596_009845</name>
</gene>
<proteinExistence type="predicted"/>
<protein>
    <submittedName>
        <fullName evidence="1">Uncharacterized protein</fullName>
    </submittedName>
</protein>
<reference evidence="1 2" key="1">
    <citation type="submission" date="2020-08" db="EMBL/GenBank/DDBJ databases">
        <title>Sequencing the genomes of 1000 actinobacteria strains.</title>
        <authorList>
            <person name="Klenk H.-P."/>
        </authorList>
    </citation>
    <scope>NUCLEOTIDE SEQUENCE [LARGE SCALE GENOMIC DNA]</scope>
    <source>
        <strain evidence="1 2">DSM 45507</strain>
    </source>
</reference>
<name>A0A7W9LGL6_9ACTN</name>
<evidence type="ECO:0000313" key="1">
    <source>
        <dbReference type="EMBL" id="MBB5783089.1"/>
    </source>
</evidence>
<dbReference type="AlphaFoldDB" id="A0A7W9LGL6"/>
<dbReference type="EMBL" id="JACHMB010000001">
    <property type="protein sequence ID" value="MBB5783089.1"/>
    <property type="molecule type" value="Genomic_DNA"/>
</dbReference>
<comment type="caution">
    <text evidence="1">The sequence shown here is derived from an EMBL/GenBank/DDBJ whole genome shotgun (WGS) entry which is preliminary data.</text>
</comment>
<sequence>MTELADRTVILILQELAEDLQRPAAALEVTSEDEARLVLRALLDGYADGDPRTAQDAPPLPRSAAEAIGAGRRLLAAAQRDEDAGPVARALTQDPPADDQLSVEAAAAVVVVLAAMIAFLQTKVSIKIQRDADGTKVEFELLKRASSDSLLRTLARLMADILRGSGGQGPGPV</sequence>
<evidence type="ECO:0000313" key="2">
    <source>
        <dbReference type="Proteomes" id="UP000579153"/>
    </source>
</evidence>
<accession>A0A7W9LGL6</accession>